<dbReference type="Gene3D" id="3.90.110.10">
    <property type="entry name" value="Lactate dehydrogenase/glycoside hydrolase, family 4, C-terminal"/>
    <property type="match status" value="2"/>
</dbReference>
<reference evidence="10 11" key="1">
    <citation type="journal article" date="2017" name="Curr. Biol.">
        <title>The Evolution of Venom by Co-option of Single-Copy Genes.</title>
        <authorList>
            <person name="Martinson E.O."/>
            <person name="Mrinalini"/>
            <person name="Kelkar Y.D."/>
            <person name="Chang C.H."/>
            <person name="Werren J.H."/>
        </authorList>
    </citation>
    <scope>NUCLEOTIDE SEQUENCE [LARGE SCALE GENOMIC DNA]</scope>
    <source>
        <strain evidence="10 11">Alberta</strain>
        <tissue evidence="10">Whole body</tissue>
    </source>
</reference>
<organism evidence="10 11">
    <name type="scientific">Trichomalopsis sarcophagae</name>
    <dbReference type="NCBI Taxonomy" id="543379"/>
    <lineage>
        <taxon>Eukaryota</taxon>
        <taxon>Metazoa</taxon>
        <taxon>Ecdysozoa</taxon>
        <taxon>Arthropoda</taxon>
        <taxon>Hexapoda</taxon>
        <taxon>Insecta</taxon>
        <taxon>Pterygota</taxon>
        <taxon>Neoptera</taxon>
        <taxon>Endopterygota</taxon>
        <taxon>Hymenoptera</taxon>
        <taxon>Apocrita</taxon>
        <taxon>Proctotrupomorpha</taxon>
        <taxon>Chalcidoidea</taxon>
        <taxon>Pteromalidae</taxon>
        <taxon>Pteromalinae</taxon>
        <taxon>Trichomalopsis</taxon>
    </lineage>
</organism>
<dbReference type="Pfam" id="PF02866">
    <property type="entry name" value="Ldh_1_C"/>
    <property type="match status" value="2"/>
</dbReference>
<dbReference type="InterPro" id="IPR011304">
    <property type="entry name" value="L-lactate_DH"/>
</dbReference>
<dbReference type="AlphaFoldDB" id="A0A232F1C6"/>
<dbReference type="FunFam" id="3.40.50.720:FF:000018">
    <property type="entry name" value="Malate dehydrogenase"/>
    <property type="match status" value="1"/>
</dbReference>
<evidence type="ECO:0000256" key="1">
    <source>
        <dbReference type="ARBA" id="ARBA00004843"/>
    </source>
</evidence>
<evidence type="ECO:0000256" key="3">
    <source>
        <dbReference type="ARBA" id="ARBA00012967"/>
    </source>
</evidence>
<keyword evidence="4 7" id="KW-0560">Oxidoreductase</keyword>
<evidence type="ECO:0000256" key="7">
    <source>
        <dbReference type="RuleBase" id="RU000496"/>
    </source>
</evidence>
<evidence type="ECO:0000256" key="6">
    <source>
        <dbReference type="ARBA" id="ARBA00049258"/>
    </source>
</evidence>
<dbReference type="CDD" id="cd05293">
    <property type="entry name" value="LDH_1"/>
    <property type="match status" value="2"/>
</dbReference>
<evidence type="ECO:0000259" key="9">
    <source>
        <dbReference type="Pfam" id="PF02866"/>
    </source>
</evidence>
<dbReference type="Pfam" id="PF00056">
    <property type="entry name" value="Ldh_1_N"/>
    <property type="match status" value="2"/>
</dbReference>
<comment type="catalytic activity">
    <reaction evidence="6 7">
        <text>(S)-lactate + NAD(+) = pyruvate + NADH + H(+)</text>
        <dbReference type="Rhea" id="RHEA:23444"/>
        <dbReference type="ChEBI" id="CHEBI:15361"/>
        <dbReference type="ChEBI" id="CHEBI:15378"/>
        <dbReference type="ChEBI" id="CHEBI:16651"/>
        <dbReference type="ChEBI" id="CHEBI:57540"/>
        <dbReference type="ChEBI" id="CHEBI:57945"/>
        <dbReference type="EC" id="1.1.1.27"/>
    </reaction>
</comment>
<dbReference type="NCBIfam" id="NF000824">
    <property type="entry name" value="PRK00066.1"/>
    <property type="match status" value="1"/>
</dbReference>
<keyword evidence="11" id="KW-1185">Reference proteome</keyword>
<keyword evidence="5 7" id="KW-0520">NAD</keyword>
<dbReference type="EMBL" id="NNAY01001372">
    <property type="protein sequence ID" value="OXU24198.1"/>
    <property type="molecule type" value="Genomic_DNA"/>
</dbReference>
<dbReference type="Proteomes" id="UP000215335">
    <property type="component" value="Unassembled WGS sequence"/>
</dbReference>
<dbReference type="STRING" id="543379.A0A232F1C6"/>
<dbReference type="Gene3D" id="3.40.50.720">
    <property type="entry name" value="NAD(P)-binding Rossmann-like Domain"/>
    <property type="match status" value="2"/>
</dbReference>
<proteinExistence type="inferred from homology"/>
<sequence>MYIVTRGEGLALRRIKDTMASVKEGLLAAVTEPATTGRNKVTVVGVGQVGMACAFSILTNHVSSDLVLIDVMADKLKGEMLDLQHGSAFLKNAKINASTDYAASANSSICIVTAGARQREGETRLDLVQRNTDIFKGIIPQLVKYSPNTILIIVSNPVDILTYVAWKLSGLPKNRIIGSGTNLDSARFRFLLSQRLNVAPTSCHGWVIGEHGDTSVPVWSGVNVAGVRLRDVNEDVGTDADKEGWNELHKQVVQSAYEVIKLKGYTSWAIGLSVSHLASAILRNSNQVHAVSTMVAGQHGIKKEVFLSLPCTLGAEGIGYIVKQKLTEKELELLNKSADTMDEVQQGLKMVLAIGARSPWIIRAVTNRLIGKIGALSALANASCGVRTRAERNYSDCMKSPPCLRDELICNVVEPAQDGLNKVTIVGAGMVGIACCNAILFQKISSHVALVDAFPKKLRGEGLDYSHGLPFLNDPRVEYDTDFCISSNSRVVIVTTGARQCKNESRLELVQRNADIIKSIIIPLAEYMDILSWLAWKISGLPVNRIIGSGTHLDTSRFRYAIANRIGVAANSVHGFVIGEHGDSQVPLWSGVNVAGVQFRDVLPNIGMSTDDEKWHEVAKDVVNAGATVRCLKGYSNTAIGLAVADIVKDVLRNAQSVKAVSTLVQGHYGICHEVFLSLPCSIGENGIGSVVRVRMTEQEQKLLQASADIVYNVQKGIKL</sequence>
<dbReference type="InterPro" id="IPR001557">
    <property type="entry name" value="L-lactate/malate_DH"/>
</dbReference>
<feature type="domain" description="Lactate/malate dehydrogenase C-terminal" evidence="9">
    <location>
        <begin position="181"/>
        <end position="342"/>
    </location>
</feature>
<evidence type="ECO:0000313" key="11">
    <source>
        <dbReference type="Proteomes" id="UP000215335"/>
    </source>
</evidence>
<name>A0A232F1C6_9HYME</name>
<comment type="pathway">
    <text evidence="1 7">Fermentation; pyruvate fermentation to lactate; (S)-lactate from pyruvate: step 1/1.</text>
</comment>
<dbReference type="SUPFAM" id="SSF56327">
    <property type="entry name" value="LDH C-terminal domain-like"/>
    <property type="match status" value="2"/>
</dbReference>
<dbReference type="NCBIfam" id="TIGR01771">
    <property type="entry name" value="L-LDH-NAD"/>
    <property type="match status" value="1"/>
</dbReference>
<dbReference type="InterPro" id="IPR015955">
    <property type="entry name" value="Lactate_DH/Glyco_Ohase_4_C"/>
</dbReference>
<dbReference type="PANTHER" id="PTHR43128:SF16">
    <property type="entry name" value="L-LACTATE DEHYDROGENASE"/>
    <property type="match status" value="1"/>
</dbReference>
<dbReference type="SUPFAM" id="SSF51735">
    <property type="entry name" value="NAD(P)-binding Rossmann-fold domains"/>
    <property type="match status" value="2"/>
</dbReference>
<dbReference type="EC" id="1.1.1.27" evidence="3 7"/>
<dbReference type="PROSITE" id="PS00064">
    <property type="entry name" value="L_LDH"/>
    <property type="match status" value="2"/>
</dbReference>
<dbReference type="OrthoDB" id="5405561at2759"/>
<comment type="caution">
    <text evidence="10">The sequence shown here is derived from an EMBL/GenBank/DDBJ whole genome shotgun (WGS) entry which is preliminary data.</text>
</comment>
<dbReference type="PANTHER" id="PTHR43128">
    <property type="entry name" value="L-2-HYDROXYCARBOXYLATE DEHYDROGENASE (NAD(P)(+))"/>
    <property type="match status" value="1"/>
</dbReference>
<dbReference type="PRINTS" id="PR00086">
    <property type="entry name" value="LLDHDRGNASE"/>
</dbReference>
<feature type="domain" description="Lactate/malate dehydrogenase N-terminal" evidence="8">
    <location>
        <begin position="40"/>
        <end position="178"/>
    </location>
</feature>
<comment type="similarity">
    <text evidence="2">Belongs to the LDH/MDH superfamily. LDH family.</text>
</comment>
<evidence type="ECO:0000256" key="5">
    <source>
        <dbReference type="ARBA" id="ARBA00023027"/>
    </source>
</evidence>
<evidence type="ECO:0000313" key="10">
    <source>
        <dbReference type="EMBL" id="OXU24198.1"/>
    </source>
</evidence>
<dbReference type="InterPro" id="IPR001236">
    <property type="entry name" value="Lactate/malate_DH_N"/>
</dbReference>
<evidence type="ECO:0000259" key="8">
    <source>
        <dbReference type="Pfam" id="PF00056"/>
    </source>
</evidence>
<dbReference type="GO" id="GO:0004459">
    <property type="term" value="F:L-lactate dehydrogenase (NAD+) activity"/>
    <property type="evidence" value="ECO:0007669"/>
    <property type="project" value="UniProtKB-EC"/>
</dbReference>
<protein>
    <recommendedName>
        <fullName evidence="3 7">L-lactate dehydrogenase</fullName>
        <ecNumber evidence="3 7">1.1.1.27</ecNumber>
    </recommendedName>
</protein>
<dbReference type="UniPathway" id="UPA00554">
    <property type="reaction ID" value="UER00611"/>
</dbReference>
<dbReference type="GO" id="GO:0006089">
    <property type="term" value="P:lactate metabolic process"/>
    <property type="evidence" value="ECO:0007669"/>
    <property type="project" value="TreeGrafter"/>
</dbReference>
<feature type="domain" description="Lactate/malate dehydrogenase C-terminal" evidence="9">
    <location>
        <begin position="551"/>
        <end position="710"/>
    </location>
</feature>
<gene>
    <name evidence="10" type="ORF">TSAR_013328</name>
</gene>
<dbReference type="InterPro" id="IPR022383">
    <property type="entry name" value="Lactate/malate_DH_C"/>
</dbReference>
<accession>A0A232F1C6</accession>
<dbReference type="HAMAP" id="MF_00488">
    <property type="entry name" value="Lactate_dehydrog"/>
    <property type="match status" value="1"/>
</dbReference>
<feature type="domain" description="Lactate/malate dehydrogenase N-terminal" evidence="8">
    <location>
        <begin position="422"/>
        <end position="528"/>
    </location>
</feature>
<dbReference type="GO" id="GO:0005737">
    <property type="term" value="C:cytoplasm"/>
    <property type="evidence" value="ECO:0007669"/>
    <property type="project" value="InterPro"/>
</dbReference>
<dbReference type="InterPro" id="IPR036291">
    <property type="entry name" value="NAD(P)-bd_dom_sf"/>
</dbReference>
<evidence type="ECO:0000256" key="2">
    <source>
        <dbReference type="ARBA" id="ARBA00006054"/>
    </source>
</evidence>
<evidence type="ECO:0000256" key="4">
    <source>
        <dbReference type="ARBA" id="ARBA00023002"/>
    </source>
</evidence>
<dbReference type="InterPro" id="IPR018177">
    <property type="entry name" value="L-lactate_DH_AS"/>
</dbReference>